<dbReference type="EMBL" id="JBHLWI010000055">
    <property type="protein sequence ID" value="MFC0264462.1"/>
    <property type="molecule type" value="Genomic_DNA"/>
</dbReference>
<evidence type="ECO:0000313" key="9">
    <source>
        <dbReference type="EMBL" id="MFC0264462.1"/>
    </source>
</evidence>
<dbReference type="Pfam" id="PF12704">
    <property type="entry name" value="MacB_PCD"/>
    <property type="match status" value="1"/>
</dbReference>
<dbReference type="PANTHER" id="PTHR30572:SF18">
    <property type="entry name" value="ABC-TYPE MACROLIDE FAMILY EXPORT SYSTEM PERMEASE COMPONENT 2"/>
    <property type="match status" value="1"/>
</dbReference>
<feature type="domain" description="ABC3 transporter permease C-terminal" evidence="7">
    <location>
        <begin position="680"/>
        <end position="784"/>
    </location>
</feature>
<keyword evidence="5 6" id="KW-0472">Membrane</keyword>
<dbReference type="InterPro" id="IPR003838">
    <property type="entry name" value="ABC3_permease_C"/>
</dbReference>
<feature type="transmembrane region" description="Helical" evidence="6">
    <location>
        <begin position="763"/>
        <end position="783"/>
    </location>
</feature>
<feature type="transmembrane region" description="Helical" evidence="6">
    <location>
        <begin position="340"/>
        <end position="358"/>
    </location>
</feature>
<protein>
    <submittedName>
        <fullName evidence="9">ABC transporter permease</fullName>
    </submittedName>
</protein>
<feature type="transmembrane region" description="Helical" evidence="6">
    <location>
        <begin position="21"/>
        <end position="41"/>
    </location>
</feature>
<evidence type="ECO:0000259" key="7">
    <source>
        <dbReference type="Pfam" id="PF02687"/>
    </source>
</evidence>
<feature type="transmembrane region" description="Helical" evidence="6">
    <location>
        <begin position="284"/>
        <end position="306"/>
    </location>
</feature>
<keyword evidence="4 6" id="KW-1133">Transmembrane helix</keyword>
<reference evidence="9 10" key="1">
    <citation type="submission" date="2024-09" db="EMBL/GenBank/DDBJ databases">
        <authorList>
            <person name="Sun Q."/>
            <person name="Mori K."/>
        </authorList>
    </citation>
    <scope>NUCLEOTIDE SEQUENCE [LARGE SCALE GENOMIC DNA]</scope>
    <source>
        <strain evidence="9 10">CCM 7650</strain>
    </source>
</reference>
<dbReference type="Pfam" id="PF02687">
    <property type="entry name" value="FtsX"/>
    <property type="match status" value="2"/>
</dbReference>
<evidence type="ECO:0000256" key="5">
    <source>
        <dbReference type="ARBA" id="ARBA00023136"/>
    </source>
</evidence>
<sequence length="800" mass="89135">MWKNYLKVSLRNLSKRKLYSGINILGLTIAIVSFLAISLYIHHEWSYDRMYSDYDRIYKINQEFVSGAEGQMVSTTPSSLVPTLLEEVPEVETGTLVFDLSIFSSVLVDAGLGNQEENKFAYADHNFFKVFDLTLLTGNPSLVLNEPDQIVLTESTAKRYFNSAAEATGKSLKVDGADYLVTGVMQDFPSNSHIDFDFLASFKTHRHGRNPEWSPSNYYSYVKFQEGFNLSEIKGKIDQISDKYFGEAMKAYGFTTSFHLQPVTTIHVSDSAISTIKPTTDIRYLYVFGLVGILLIFIGIINYVNLATAEATERNKEVGLRKVLGAGRSQLFGQFISESFLLTASSLLFSLLALFILASNFESLTGVPFDFNVLFSPLGVFVMAIILILVSLLSGFYPALILSNMEPLKALGKNIKMGGGAWLRKSLVVFQFFVSIGLLISTIVVKNQLDYMQTINLGYDREEVVALSYHYNMRNSIKSFKSEMLRTGVASQVALAADMPIHIKAGYKIFPGGDNDKEIMITGYSVDQDIVKTLGLTILAGEDFSENDISRTEAYEKGFDFSLILNESAAKELGWTPEDAIGRKVSLGEEGLSGIKAVVEDFYFNSLHHHVGPLAIVVDPEQANVILAKLPKGNPSENLSKLEVLWSSQYPDRPFNYKFVDQEYARMYRSEERVGAIFTVFAGIAVFIAIMGLFGLVSYVALRRTREISIRKVLGAKFEDVLKVLAADFFALLAVSAILAVAFGIWFSKEWAKGFAYHSDVPAWVYLSAIFIVAAISFMTIGFRTVKVYIQNPAKTLKDD</sequence>
<accession>A0ABV6FY03</accession>
<name>A0ABV6FY03_9BACT</name>
<dbReference type="InterPro" id="IPR025857">
    <property type="entry name" value="MacB_PCD"/>
</dbReference>
<comment type="caution">
    <text evidence="9">The sequence shown here is derived from an EMBL/GenBank/DDBJ whole genome shotgun (WGS) entry which is preliminary data.</text>
</comment>
<evidence type="ECO:0000256" key="3">
    <source>
        <dbReference type="ARBA" id="ARBA00022692"/>
    </source>
</evidence>
<feature type="transmembrane region" description="Helical" evidence="6">
    <location>
        <begin position="722"/>
        <end position="747"/>
    </location>
</feature>
<dbReference type="PANTHER" id="PTHR30572">
    <property type="entry name" value="MEMBRANE COMPONENT OF TRANSPORTER-RELATED"/>
    <property type="match status" value="1"/>
</dbReference>
<keyword evidence="3 6" id="KW-0812">Transmembrane</keyword>
<dbReference type="RefSeq" id="WP_382389015.1">
    <property type="nucleotide sequence ID" value="NZ_JBHLWI010000055.1"/>
</dbReference>
<evidence type="ECO:0000256" key="4">
    <source>
        <dbReference type="ARBA" id="ARBA00022989"/>
    </source>
</evidence>
<keyword evidence="2" id="KW-1003">Cell membrane</keyword>
<evidence type="ECO:0000256" key="1">
    <source>
        <dbReference type="ARBA" id="ARBA00004651"/>
    </source>
</evidence>
<evidence type="ECO:0000313" key="10">
    <source>
        <dbReference type="Proteomes" id="UP001589797"/>
    </source>
</evidence>
<dbReference type="Proteomes" id="UP001589797">
    <property type="component" value="Unassembled WGS sequence"/>
</dbReference>
<evidence type="ECO:0000256" key="6">
    <source>
        <dbReference type="SAM" id="Phobius"/>
    </source>
</evidence>
<comment type="subcellular location">
    <subcellularLocation>
        <location evidence="1">Cell membrane</location>
        <topology evidence="1">Multi-pass membrane protein</topology>
    </subcellularLocation>
</comment>
<organism evidence="9 10">
    <name type="scientific">Fontibacter flavus</name>
    <dbReference type="NCBI Taxonomy" id="654838"/>
    <lineage>
        <taxon>Bacteria</taxon>
        <taxon>Pseudomonadati</taxon>
        <taxon>Bacteroidota</taxon>
        <taxon>Cytophagia</taxon>
        <taxon>Cytophagales</taxon>
        <taxon>Cyclobacteriaceae</taxon>
        <taxon>Fontibacter</taxon>
    </lineage>
</organism>
<feature type="domain" description="MacB-like periplasmic core" evidence="8">
    <location>
        <begin position="20"/>
        <end position="239"/>
    </location>
</feature>
<gene>
    <name evidence="9" type="ORF">ACFFIP_17375</name>
</gene>
<evidence type="ECO:0000259" key="8">
    <source>
        <dbReference type="Pfam" id="PF12704"/>
    </source>
</evidence>
<feature type="transmembrane region" description="Helical" evidence="6">
    <location>
        <begin position="378"/>
        <end position="402"/>
    </location>
</feature>
<feature type="domain" description="ABC3 transporter permease C-terminal" evidence="7">
    <location>
        <begin position="290"/>
        <end position="407"/>
    </location>
</feature>
<feature type="transmembrane region" description="Helical" evidence="6">
    <location>
        <begin position="422"/>
        <end position="445"/>
    </location>
</feature>
<feature type="transmembrane region" description="Helical" evidence="6">
    <location>
        <begin position="676"/>
        <end position="702"/>
    </location>
</feature>
<evidence type="ECO:0000256" key="2">
    <source>
        <dbReference type="ARBA" id="ARBA00022475"/>
    </source>
</evidence>
<dbReference type="InterPro" id="IPR050250">
    <property type="entry name" value="Macrolide_Exporter_MacB"/>
</dbReference>
<proteinExistence type="predicted"/>
<keyword evidence="10" id="KW-1185">Reference proteome</keyword>